<evidence type="ECO:0000313" key="1">
    <source>
        <dbReference type="EMBL" id="KAL2044067.1"/>
    </source>
</evidence>
<accession>A0ABR4AE08</accession>
<proteinExistence type="predicted"/>
<comment type="caution">
    <text evidence="1">The sequence shown here is derived from an EMBL/GenBank/DDBJ whole genome shotgun (WGS) entry which is preliminary data.</text>
</comment>
<dbReference type="PANTHER" id="PTHR33112">
    <property type="entry name" value="DOMAIN PROTEIN, PUTATIVE-RELATED"/>
    <property type="match status" value="1"/>
</dbReference>
<evidence type="ECO:0008006" key="3">
    <source>
        <dbReference type="Google" id="ProtNLM"/>
    </source>
</evidence>
<evidence type="ECO:0000313" key="2">
    <source>
        <dbReference type="Proteomes" id="UP001590951"/>
    </source>
</evidence>
<organism evidence="1 2">
    <name type="scientific">Lepraria finkii</name>
    <dbReference type="NCBI Taxonomy" id="1340010"/>
    <lineage>
        <taxon>Eukaryota</taxon>
        <taxon>Fungi</taxon>
        <taxon>Dikarya</taxon>
        <taxon>Ascomycota</taxon>
        <taxon>Pezizomycotina</taxon>
        <taxon>Lecanoromycetes</taxon>
        <taxon>OSLEUM clade</taxon>
        <taxon>Lecanoromycetidae</taxon>
        <taxon>Lecanorales</taxon>
        <taxon>Lecanorineae</taxon>
        <taxon>Stereocaulaceae</taxon>
        <taxon>Lepraria</taxon>
    </lineage>
</organism>
<gene>
    <name evidence="1" type="ORF">ABVK25_012505</name>
</gene>
<keyword evidence="2" id="KW-1185">Reference proteome</keyword>
<sequence>MNDWAVSIAIASKPDEFTSVLIDAYTDLEDNTAPYVTARPPRACLQTISALPEVNDWLEGCKLHRECPKQDDVRLPTRLVDVGSDVSSDVVKIWHSEGTTGRYAALSYCWGGPQDGALQSGNLEQYQQAIDIKKLSKTIRDAIK</sequence>
<feature type="non-terminal residue" evidence="1">
    <location>
        <position position="144"/>
    </location>
</feature>
<protein>
    <recommendedName>
        <fullName evidence="3">Heterokaryon incompatibility domain-containing protein</fullName>
    </recommendedName>
</protein>
<dbReference type="EMBL" id="JBHFEH010000227">
    <property type="protein sequence ID" value="KAL2044067.1"/>
    <property type="molecule type" value="Genomic_DNA"/>
</dbReference>
<name>A0ABR4AE08_9LECA</name>
<dbReference type="PANTHER" id="PTHR33112:SF16">
    <property type="entry name" value="HETEROKARYON INCOMPATIBILITY DOMAIN-CONTAINING PROTEIN"/>
    <property type="match status" value="1"/>
</dbReference>
<reference evidence="1 2" key="1">
    <citation type="submission" date="2024-09" db="EMBL/GenBank/DDBJ databases">
        <title>Rethinking Asexuality: The Enigmatic Case of Functional Sexual Genes in Lepraria (Stereocaulaceae).</title>
        <authorList>
            <person name="Doellman M."/>
            <person name="Sun Y."/>
            <person name="Barcenas-Pena A."/>
            <person name="Lumbsch H.T."/>
            <person name="Grewe F."/>
        </authorList>
    </citation>
    <scope>NUCLEOTIDE SEQUENCE [LARGE SCALE GENOMIC DNA]</scope>
    <source>
        <strain evidence="1 2">Grewe 0041</strain>
    </source>
</reference>
<dbReference type="Proteomes" id="UP001590951">
    <property type="component" value="Unassembled WGS sequence"/>
</dbReference>